<evidence type="ECO:0000313" key="1">
    <source>
        <dbReference type="EMBL" id="OUP70195.1"/>
    </source>
</evidence>
<dbReference type="AlphaFoldDB" id="A0A1Y4MN99"/>
<accession>A0A1Y4MN99</accession>
<proteinExistence type="predicted"/>
<name>A0A1Y4MN99_9FIRM</name>
<reference evidence="2" key="1">
    <citation type="submission" date="2017-04" db="EMBL/GenBank/DDBJ databases">
        <title>Function of individual gut microbiota members based on whole genome sequencing of pure cultures obtained from chicken caecum.</title>
        <authorList>
            <person name="Medvecky M."/>
            <person name="Cejkova D."/>
            <person name="Polansky O."/>
            <person name="Karasova D."/>
            <person name="Kubasova T."/>
            <person name="Cizek A."/>
            <person name="Rychlik I."/>
        </authorList>
    </citation>
    <scope>NUCLEOTIDE SEQUENCE [LARGE SCALE GENOMIC DNA]</scope>
    <source>
        <strain evidence="2">An175</strain>
    </source>
</reference>
<dbReference type="Proteomes" id="UP000196386">
    <property type="component" value="Unassembled WGS sequence"/>
</dbReference>
<comment type="caution">
    <text evidence="1">The sequence shown here is derived from an EMBL/GenBank/DDBJ whole genome shotgun (WGS) entry which is preliminary data.</text>
</comment>
<dbReference type="RefSeq" id="WP_087416150.1">
    <property type="nucleotide sequence ID" value="NZ_CAMMGH010000001.1"/>
</dbReference>
<evidence type="ECO:0000313" key="2">
    <source>
        <dbReference type="Proteomes" id="UP000196386"/>
    </source>
</evidence>
<gene>
    <name evidence="1" type="ORF">B5F11_06025</name>
</gene>
<protein>
    <submittedName>
        <fullName evidence="1">Uncharacterized protein</fullName>
    </submittedName>
</protein>
<dbReference type="EMBL" id="NFKP01000005">
    <property type="protein sequence ID" value="OUP70195.1"/>
    <property type="molecule type" value="Genomic_DNA"/>
</dbReference>
<organism evidence="1 2">
    <name type="scientific">Anaerotruncus colihominis</name>
    <dbReference type="NCBI Taxonomy" id="169435"/>
    <lineage>
        <taxon>Bacteria</taxon>
        <taxon>Bacillati</taxon>
        <taxon>Bacillota</taxon>
        <taxon>Clostridia</taxon>
        <taxon>Eubacteriales</taxon>
        <taxon>Oscillospiraceae</taxon>
        <taxon>Anaerotruncus</taxon>
    </lineage>
</organism>
<sequence>MYLNLEVITIIIRPFTYDSDAHIVSGRKSTITIENLSPQLSDEERIEQRRCIEEGLFEIFIKYTDQQESNGYLGAAAV</sequence>